<dbReference type="InterPro" id="IPR011761">
    <property type="entry name" value="ATP-grasp"/>
</dbReference>
<dbReference type="Gene3D" id="3.30.470.20">
    <property type="entry name" value="ATP-grasp fold, B domain"/>
    <property type="match status" value="1"/>
</dbReference>
<dbReference type="GO" id="GO:0046872">
    <property type="term" value="F:metal ion binding"/>
    <property type="evidence" value="ECO:0007669"/>
    <property type="project" value="InterPro"/>
</dbReference>
<dbReference type="PROSITE" id="PS50975">
    <property type="entry name" value="ATP_GRASP"/>
    <property type="match status" value="1"/>
</dbReference>
<evidence type="ECO:0000256" key="4">
    <source>
        <dbReference type="PROSITE-ProRule" id="PRU00409"/>
    </source>
</evidence>
<evidence type="ECO:0000256" key="1">
    <source>
        <dbReference type="ARBA" id="ARBA00022598"/>
    </source>
</evidence>
<dbReference type="OrthoDB" id="24041at2"/>
<dbReference type="InterPro" id="IPR052032">
    <property type="entry name" value="ATP-dep_AA_Ligase"/>
</dbReference>
<accession>A0A9X9BQJ4</accession>
<dbReference type="PANTHER" id="PTHR43585">
    <property type="entry name" value="FUMIPYRROLE BIOSYNTHESIS PROTEIN C"/>
    <property type="match status" value="1"/>
</dbReference>
<comment type="caution">
    <text evidence="6">The sequence shown here is derived from an EMBL/GenBank/DDBJ whole genome shotgun (WGS) entry which is preliminary data.</text>
</comment>
<dbReference type="GO" id="GO:0016874">
    <property type="term" value="F:ligase activity"/>
    <property type="evidence" value="ECO:0007669"/>
    <property type="project" value="UniProtKB-KW"/>
</dbReference>
<dbReference type="SUPFAM" id="SSF56059">
    <property type="entry name" value="Glutathione synthetase ATP-binding domain-like"/>
    <property type="match status" value="1"/>
</dbReference>
<reference evidence="6 7" key="1">
    <citation type="submission" date="2019-06" db="EMBL/GenBank/DDBJ databases">
        <title>Pseudomonas bimorpha sp. nov. isolated from bovine raw milk and skim milk concentrate.</title>
        <authorList>
            <person name="Hofmann K."/>
            <person name="Huptas C."/>
            <person name="Doll E."/>
            <person name="Scherer S."/>
            <person name="Wenning M."/>
        </authorList>
    </citation>
    <scope>NUCLEOTIDE SEQUENCE [LARGE SCALE GENOMIC DNA]</scope>
    <source>
        <strain evidence="6 7">DSM 13124</strain>
    </source>
</reference>
<dbReference type="EMBL" id="VFEQ01000017">
    <property type="protein sequence ID" value="TWR54677.1"/>
    <property type="molecule type" value="Genomic_DNA"/>
</dbReference>
<gene>
    <name evidence="6" type="ORF">FIV41_22065</name>
</gene>
<dbReference type="Proteomes" id="UP000316123">
    <property type="component" value="Unassembled WGS sequence"/>
</dbReference>
<dbReference type="GO" id="GO:0005524">
    <property type="term" value="F:ATP binding"/>
    <property type="evidence" value="ECO:0007669"/>
    <property type="project" value="UniProtKB-UniRule"/>
</dbReference>
<protein>
    <submittedName>
        <fullName evidence="6">ATP-grasp domain-containing protein</fullName>
    </submittedName>
</protein>
<evidence type="ECO:0000313" key="7">
    <source>
        <dbReference type="Proteomes" id="UP000316123"/>
    </source>
</evidence>
<evidence type="ECO:0000259" key="5">
    <source>
        <dbReference type="PROSITE" id="PS50975"/>
    </source>
</evidence>
<keyword evidence="2 4" id="KW-0547">Nucleotide-binding</keyword>
<keyword evidence="1" id="KW-0436">Ligase</keyword>
<proteinExistence type="predicted"/>
<sequence length="449" mass="49368">MKKKILYVYSIGGPPLDYFYPKMVERASVHTCIVSPVSAYNRQIIERYSEHVEDFSGLSADAAMERVYAYATQISPDALFSFAEFLLSSVSNMADSLGLRGVGPNVMLARNKILMRQHWASAGIPQPLFCPVRSLDDLPGTRKLRLPFLIKLAYGAGSIAQQIIRRHEESESAVMRMLDLTEVTRQQGDHEFSESQGFPQLIAEEIIESTTDSWYEEEGYGDYLSVEGLVRDGQYYPIAMTSRLRTIEPFTELGNVAPCVLDSEKKQRIVQWVSRSIDALGLQNCATHTELKLMANGEVSFLETAARMGGVAIAKELDEVFGVDYVGLFLDVILGNECEIPGFEETPPRCAAASIALIGCDSLGTQWTSSRVFAPSQVDWKALTGHETSVNVELAQSISPGAPFPPYDLSGGVLNYAGQAFLISTDASTLKASAYKLLDGLEQQLPESV</sequence>
<evidence type="ECO:0000313" key="6">
    <source>
        <dbReference type="EMBL" id="TWR54677.1"/>
    </source>
</evidence>
<organism evidence="6 7">
    <name type="scientific">Pseudomonas marginalis</name>
    <name type="common">Pseudomonas panacis</name>
    <dbReference type="NCBI Taxonomy" id="298"/>
    <lineage>
        <taxon>Bacteria</taxon>
        <taxon>Pseudomonadati</taxon>
        <taxon>Pseudomonadota</taxon>
        <taxon>Gammaproteobacteria</taxon>
        <taxon>Pseudomonadales</taxon>
        <taxon>Pseudomonadaceae</taxon>
        <taxon>Pseudomonas</taxon>
    </lineage>
</organism>
<keyword evidence="3 4" id="KW-0067">ATP-binding</keyword>
<dbReference type="AlphaFoldDB" id="A0A9X9BQJ4"/>
<dbReference type="PANTHER" id="PTHR43585:SF2">
    <property type="entry name" value="ATP-GRASP ENZYME FSQD"/>
    <property type="match status" value="1"/>
</dbReference>
<evidence type="ECO:0000256" key="3">
    <source>
        <dbReference type="ARBA" id="ARBA00022840"/>
    </source>
</evidence>
<feature type="domain" description="ATP-grasp" evidence="5">
    <location>
        <begin position="116"/>
        <end position="334"/>
    </location>
</feature>
<evidence type="ECO:0000256" key="2">
    <source>
        <dbReference type="ARBA" id="ARBA00022741"/>
    </source>
</evidence>
<dbReference type="RefSeq" id="WP_074844767.1">
    <property type="nucleotide sequence ID" value="NZ_FNSU01000001.1"/>
</dbReference>
<dbReference type="Pfam" id="PF13535">
    <property type="entry name" value="ATP-grasp_4"/>
    <property type="match status" value="1"/>
</dbReference>
<name>A0A9X9BQJ4_PSEMA</name>